<dbReference type="EMBL" id="NPMS01000006">
    <property type="protein sequence ID" value="OZU88182.1"/>
    <property type="molecule type" value="Genomic_DNA"/>
</dbReference>
<keyword evidence="3" id="KW-1185">Reference proteome</keyword>
<comment type="caution">
    <text evidence="2">The sequence shown here is derived from an EMBL/GenBank/DDBJ whole genome shotgun (WGS) entry which is preliminary data.</text>
</comment>
<evidence type="ECO:0000313" key="3">
    <source>
        <dbReference type="Proteomes" id="UP000216498"/>
    </source>
</evidence>
<dbReference type="InterPro" id="IPR010981">
    <property type="entry name" value="SinR/SinI_dimer_dom"/>
</dbReference>
<dbReference type="GO" id="GO:0046983">
    <property type="term" value="F:protein dimerization activity"/>
    <property type="evidence" value="ECO:0007669"/>
    <property type="project" value="InterPro"/>
</dbReference>
<dbReference type="AlphaFoldDB" id="A0A265N858"/>
<dbReference type="Pfam" id="PF08671">
    <property type="entry name" value="SinI"/>
    <property type="match status" value="1"/>
</dbReference>
<proteinExistence type="predicted"/>
<dbReference type="PROSITE" id="PS51500">
    <property type="entry name" value="SIN"/>
    <property type="match status" value="1"/>
</dbReference>
<name>A0A265N858_9BACI</name>
<accession>A0A265N858</accession>
<dbReference type="GO" id="GO:0006355">
    <property type="term" value="P:regulation of DNA-templated transcription"/>
    <property type="evidence" value="ECO:0007669"/>
    <property type="project" value="InterPro"/>
</dbReference>
<evidence type="ECO:0000259" key="1">
    <source>
        <dbReference type="PROSITE" id="PS51500"/>
    </source>
</evidence>
<evidence type="ECO:0000313" key="2">
    <source>
        <dbReference type="EMBL" id="OZU88182.1"/>
    </source>
</evidence>
<protein>
    <recommendedName>
        <fullName evidence="1">Sin domain-containing protein</fullName>
    </recommendedName>
</protein>
<dbReference type="Proteomes" id="UP000216498">
    <property type="component" value="Unassembled WGS sequence"/>
</dbReference>
<dbReference type="InterPro" id="IPR036281">
    <property type="entry name" value="SinR/SinI_dimer_dom_sf"/>
</dbReference>
<organism evidence="2 3">
    <name type="scientific">Virgibacillus indicus</name>
    <dbReference type="NCBI Taxonomy" id="2024554"/>
    <lineage>
        <taxon>Bacteria</taxon>
        <taxon>Bacillati</taxon>
        <taxon>Bacillota</taxon>
        <taxon>Bacilli</taxon>
        <taxon>Bacillales</taxon>
        <taxon>Bacillaceae</taxon>
        <taxon>Virgibacillus</taxon>
    </lineage>
</organism>
<sequence length="70" mass="7983">MTAKRLVVGGVSSLDNKALVKSPTYYYDKEWVNLISEAKELGLSKEKVRTYLKQGYPKMEFENSPPQLKS</sequence>
<reference evidence="2 3" key="1">
    <citation type="submission" date="2017-08" db="EMBL/GenBank/DDBJ databases">
        <title>Virgibacillus indicus sp. nov. and Virgibacillus profoundi sp. nov, two moderately halophilic bacteria isolated from marine sediment by using the Microfluidic Streak Plate.</title>
        <authorList>
            <person name="Xu B."/>
            <person name="Hu B."/>
            <person name="Wang J."/>
            <person name="Zhu Y."/>
            <person name="Huang L."/>
            <person name="Du W."/>
            <person name="Huang Y."/>
        </authorList>
    </citation>
    <scope>NUCLEOTIDE SEQUENCE [LARGE SCALE GENOMIC DNA]</scope>
    <source>
        <strain evidence="2 3">IO3-P2-C2</strain>
    </source>
</reference>
<dbReference type="SUPFAM" id="SSF47406">
    <property type="entry name" value="SinR repressor dimerisation domain-like"/>
    <property type="match status" value="1"/>
</dbReference>
<feature type="domain" description="Sin" evidence="1">
    <location>
        <begin position="18"/>
        <end position="56"/>
    </location>
</feature>
<gene>
    <name evidence="2" type="ORF">CIL03_13755</name>
</gene>